<dbReference type="Pfam" id="PF12002">
    <property type="entry name" value="MgsA_C"/>
    <property type="match status" value="1"/>
</dbReference>
<evidence type="ECO:0000256" key="2">
    <source>
        <dbReference type="ARBA" id="ARBA00020776"/>
    </source>
</evidence>
<dbReference type="InterPro" id="IPR003593">
    <property type="entry name" value="AAA+_ATPase"/>
</dbReference>
<dbReference type="PANTHER" id="PTHR13779:SF7">
    <property type="entry name" value="ATPASE WRNIP1"/>
    <property type="match status" value="1"/>
</dbReference>
<evidence type="ECO:0000256" key="4">
    <source>
        <dbReference type="ARBA" id="ARBA00022840"/>
    </source>
</evidence>
<dbReference type="Gene3D" id="3.40.50.300">
    <property type="entry name" value="P-loop containing nucleotide triphosphate hydrolases"/>
    <property type="match status" value="1"/>
</dbReference>
<dbReference type="InterPro" id="IPR032423">
    <property type="entry name" value="AAA_assoc_2"/>
</dbReference>
<dbReference type="InterPro" id="IPR051314">
    <property type="entry name" value="AAA_ATPase_RarA/MGS1/WRNIP1"/>
</dbReference>
<evidence type="ECO:0000313" key="7">
    <source>
        <dbReference type="Proteomes" id="UP000663499"/>
    </source>
</evidence>
<dbReference type="Gene3D" id="1.20.272.10">
    <property type="match status" value="1"/>
</dbReference>
<evidence type="ECO:0000259" key="5">
    <source>
        <dbReference type="SMART" id="SM00382"/>
    </source>
</evidence>
<dbReference type="PANTHER" id="PTHR13779">
    <property type="entry name" value="WERNER HELICASE-INTERACTING PROTEIN 1 FAMILY MEMBER"/>
    <property type="match status" value="1"/>
</dbReference>
<dbReference type="FunFam" id="1.10.8.60:FF:000029">
    <property type="entry name" value="Replication-associated recombination protein A"/>
    <property type="match status" value="1"/>
</dbReference>
<dbReference type="InterPro" id="IPR027417">
    <property type="entry name" value="P-loop_NTPase"/>
</dbReference>
<dbReference type="EMBL" id="CP071444">
    <property type="protein sequence ID" value="QSX08678.1"/>
    <property type="molecule type" value="Genomic_DNA"/>
</dbReference>
<dbReference type="AlphaFoldDB" id="A0A975AI39"/>
<dbReference type="Pfam" id="PF00004">
    <property type="entry name" value="AAA"/>
    <property type="match status" value="1"/>
</dbReference>
<comment type="similarity">
    <text evidence="1">Belongs to the AAA ATPase family. RarA/MGS1/WRNIP1 subfamily.</text>
</comment>
<dbReference type="CDD" id="cd18139">
    <property type="entry name" value="HLD_clamp_RarA"/>
    <property type="match status" value="1"/>
</dbReference>
<keyword evidence="3" id="KW-0547">Nucleotide-binding</keyword>
<dbReference type="FunFam" id="1.20.272.10:FF:000001">
    <property type="entry name" value="Putative AAA family ATPase"/>
    <property type="match status" value="1"/>
</dbReference>
<dbReference type="SMART" id="SM00382">
    <property type="entry name" value="AAA"/>
    <property type="match status" value="1"/>
</dbReference>
<feature type="domain" description="AAA+ ATPase" evidence="5">
    <location>
        <begin position="53"/>
        <end position="180"/>
    </location>
</feature>
<gene>
    <name evidence="6" type="ORF">J0B03_00895</name>
</gene>
<dbReference type="InterPro" id="IPR003959">
    <property type="entry name" value="ATPase_AAA_core"/>
</dbReference>
<evidence type="ECO:0000256" key="1">
    <source>
        <dbReference type="ARBA" id="ARBA00008959"/>
    </source>
</evidence>
<dbReference type="SUPFAM" id="SSF52540">
    <property type="entry name" value="P-loop containing nucleoside triphosphate hydrolases"/>
    <property type="match status" value="1"/>
</dbReference>
<dbReference type="GO" id="GO:0000731">
    <property type="term" value="P:DNA synthesis involved in DNA repair"/>
    <property type="evidence" value="ECO:0007669"/>
    <property type="project" value="TreeGrafter"/>
</dbReference>
<name>A0A975AI39_9FIRM</name>
<proteinExistence type="inferred from homology"/>
<dbReference type="GO" id="GO:0017116">
    <property type="term" value="F:single-stranded DNA helicase activity"/>
    <property type="evidence" value="ECO:0007669"/>
    <property type="project" value="TreeGrafter"/>
</dbReference>
<keyword evidence="4" id="KW-0067">ATP-binding</keyword>
<dbReference type="Gene3D" id="1.10.3710.10">
    <property type="entry name" value="DNA polymerase III clamp loader subunits, C-terminal domain"/>
    <property type="match status" value="1"/>
</dbReference>
<dbReference type="SUPFAM" id="SSF48019">
    <property type="entry name" value="post-AAA+ oligomerization domain-like"/>
    <property type="match status" value="1"/>
</dbReference>
<dbReference type="KEGG" id="alka:J0B03_00895"/>
<dbReference type="GO" id="GO:0003677">
    <property type="term" value="F:DNA binding"/>
    <property type="evidence" value="ECO:0007669"/>
    <property type="project" value="InterPro"/>
</dbReference>
<dbReference type="FunFam" id="1.10.3710.10:FF:000003">
    <property type="entry name" value="ATPase, AAA family protein"/>
    <property type="match status" value="1"/>
</dbReference>
<dbReference type="Proteomes" id="UP000663499">
    <property type="component" value="Chromosome"/>
</dbReference>
<sequence length="444" mass="49834">MQQNFFRQNADENLKTTGPLASRMRPDTLEAFVGQEHILGKDKLLYRMIQADRITSILLYGPPGTGKTTLARIIANTTKSNFVQLNAVVSGVKDIRQVLEQAREDLGLYGKRTILFIDEIHRFNKSQQDALLPSVEEGLVILIGATTENPYFEVNGPLVSRSRIFRLHRLDESAILTLLERAIKDEEKGFGSLEVQADPKALDHLAKVADGDARNALNALELAVLTTQPNDEGIIFIDVDTAVECIQKRVVQYDKEGDNHYDHASAFIKSIRGSDPDAALYWMAKMLWAGEDPKFIARRIVISASEDVGNADPQALDVAVNVFRAVEIIGMPEARIHLAQAVTYLASAPKSNASYMGINRALSDIQNKRSGDVPPPLRDASYKGAKSMGHGKGYLYPHDYDNHYVKQQYLPEGMEHVRYYHPTQLGYEKKLYDYLHETKYKDEE</sequence>
<keyword evidence="7" id="KW-1185">Reference proteome</keyword>
<dbReference type="InterPro" id="IPR021886">
    <property type="entry name" value="MgsA_C"/>
</dbReference>
<dbReference type="RefSeq" id="WP_207300019.1">
    <property type="nucleotide sequence ID" value="NZ_CP071444.1"/>
</dbReference>
<reference evidence="6" key="1">
    <citation type="submission" date="2021-03" db="EMBL/GenBank/DDBJ databases">
        <title>Alkalibacter marinus sp. nov., isolated from tidal flat sediment.</title>
        <authorList>
            <person name="Namirimu T."/>
            <person name="Yang J.-A."/>
            <person name="Yang S.-H."/>
            <person name="Kim Y.-J."/>
            <person name="Kwon K.K."/>
        </authorList>
    </citation>
    <scope>NUCLEOTIDE SEQUENCE</scope>
    <source>
        <strain evidence="6">ES005</strain>
    </source>
</reference>
<dbReference type="Pfam" id="PF16193">
    <property type="entry name" value="AAA_assoc_2"/>
    <property type="match status" value="1"/>
</dbReference>
<evidence type="ECO:0000313" key="6">
    <source>
        <dbReference type="EMBL" id="QSX08678.1"/>
    </source>
</evidence>
<dbReference type="CDD" id="cd00009">
    <property type="entry name" value="AAA"/>
    <property type="match status" value="1"/>
</dbReference>
<dbReference type="GO" id="GO:0005524">
    <property type="term" value="F:ATP binding"/>
    <property type="evidence" value="ECO:0007669"/>
    <property type="project" value="UniProtKB-KW"/>
</dbReference>
<protein>
    <recommendedName>
        <fullName evidence="2">Replication-associated recombination protein A</fullName>
    </recommendedName>
</protein>
<dbReference type="GO" id="GO:0008047">
    <property type="term" value="F:enzyme activator activity"/>
    <property type="evidence" value="ECO:0007669"/>
    <property type="project" value="TreeGrafter"/>
</dbReference>
<dbReference type="GO" id="GO:0006261">
    <property type="term" value="P:DNA-templated DNA replication"/>
    <property type="evidence" value="ECO:0007669"/>
    <property type="project" value="TreeGrafter"/>
</dbReference>
<organism evidence="6 7">
    <name type="scientific">Alkalibacter rhizosphaerae</name>
    <dbReference type="NCBI Taxonomy" id="2815577"/>
    <lineage>
        <taxon>Bacteria</taxon>
        <taxon>Bacillati</taxon>
        <taxon>Bacillota</taxon>
        <taxon>Clostridia</taxon>
        <taxon>Eubacteriales</taxon>
        <taxon>Eubacteriaceae</taxon>
        <taxon>Alkalibacter</taxon>
    </lineage>
</organism>
<accession>A0A975AI39</accession>
<dbReference type="FunFam" id="3.40.50.300:FF:000345">
    <property type="entry name" value="AAA family ATPase"/>
    <property type="match status" value="1"/>
</dbReference>
<dbReference type="Gene3D" id="1.10.8.60">
    <property type="match status" value="1"/>
</dbReference>
<dbReference type="InterPro" id="IPR008921">
    <property type="entry name" value="DNA_pol3_clamp-load_cplx_C"/>
</dbReference>
<dbReference type="GO" id="GO:0016887">
    <property type="term" value="F:ATP hydrolysis activity"/>
    <property type="evidence" value="ECO:0007669"/>
    <property type="project" value="InterPro"/>
</dbReference>
<evidence type="ECO:0000256" key="3">
    <source>
        <dbReference type="ARBA" id="ARBA00022741"/>
    </source>
</evidence>